<dbReference type="Proteomes" id="UP001157133">
    <property type="component" value="Unassembled WGS sequence"/>
</dbReference>
<sequence>MRLSKAVTSFWLITLLSSFNWQVTAGTNDFVSMVLQKGNPPLVPLNYSHIVDPNTSPVSGTLKLSGEIRLKVNVEQSYLTYIDKKQSVAEQGYTHLDRELLPDIKFQFFTLDGNVIPVERRLQSSSHAYWDYFVGVGLVEKTEQTGTYQLTVPLTLVERNQNCTHNGVLTFLIDKQGTASQYYYQFTSETCLYFKVNLWGVGQTKFATFNDIKAEPILEQLKIEQQTLLPRRPLTELLNYNNDVILDNIKLKEFIEHDMSQLGVVFKGIHYYGQCQTRTGKYPFCQQMVLPSYSLAKSVFAGLTSDALRSRHPNLLEEEVTDWITECSQNQWQGVRFKHLLNMTTGFYASEKHGVDEGSSDTLKFFLAESHQDKVKFACNHYPKKSSAGNKFIYHTSDTYLLGVALNRFYQHHYGHDKKLFDDFLVDKIFLPLGLSEIASSTLKTTDIGQAFTGYGLFFTADDLAKLSHYVSLQTADLIYKNIKHSMKTPLASIRYLNSFWLYDASVKVNCKRSTFIPYMSGYGGIALAIVSPELQFFYVSDSNHHAWQNSLIEFNKLTSICAN</sequence>
<dbReference type="EMBL" id="BSSU01000004">
    <property type="protein sequence ID" value="GLX81452.1"/>
    <property type="molecule type" value="Genomic_DNA"/>
</dbReference>
<dbReference type="InterPro" id="IPR001466">
    <property type="entry name" value="Beta-lactam-related"/>
</dbReference>
<evidence type="ECO:0000313" key="3">
    <source>
        <dbReference type="EMBL" id="GLX81452.1"/>
    </source>
</evidence>
<feature type="domain" description="Beta-lactamase-related" evidence="2">
    <location>
        <begin position="279"/>
        <end position="471"/>
    </location>
</feature>
<protein>
    <recommendedName>
        <fullName evidence="2">Beta-lactamase-related domain-containing protein</fullName>
    </recommendedName>
</protein>
<organism evidence="3 4">
    <name type="scientific">Thalassotalea eurytherma</name>
    <dbReference type="NCBI Taxonomy" id="1144278"/>
    <lineage>
        <taxon>Bacteria</taxon>
        <taxon>Pseudomonadati</taxon>
        <taxon>Pseudomonadota</taxon>
        <taxon>Gammaproteobacteria</taxon>
        <taxon>Alteromonadales</taxon>
        <taxon>Colwelliaceae</taxon>
        <taxon>Thalassotalea</taxon>
    </lineage>
</organism>
<dbReference type="SUPFAM" id="SSF56601">
    <property type="entry name" value="beta-lactamase/transpeptidase-like"/>
    <property type="match status" value="1"/>
</dbReference>
<dbReference type="Gene3D" id="3.40.710.10">
    <property type="entry name" value="DD-peptidase/beta-lactamase superfamily"/>
    <property type="match status" value="1"/>
</dbReference>
<keyword evidence="4" id="KW-1185">Reference proteome</keyword>
<feature type="signal peptide" evidence="1">
    <location>
        <begin position="1"/>
        <end position="25"/>
    </location>
</feature>
<evidence type="ECO:0000256" key="1">
    <source>
        <dbReference type="SAM" id="SignalP"/>
    </source>
</evidence>
<dbReference type="RefSeq" id="WP_284206786.1">
    <property type="nucleotide sequence ID" value="NZ_BSSU01000004.1"/>
</dbReference>
<reference evidence="3 4" key="1">
    <citation type="submission" date="2023-03" db="EMBL/GenBank/DDBJ databases">
        <title>Draft genome sequence of Thalassotalea eurytherma JCM 18482T.</title>
        <authorList>
            <person name="Sawabe T."/>
        </authorList>
    </citation>
    <scope>NUCLEOTIDE SEQUENCE [LARGE SCALE GENOMIC DNA]</scope>
    <source>
        <strain evidence="3 4">JCM 18482</strain>
    </source>
</reference>
<evidence type="ECO:0000313" key="4">
    <source>
        <dbReference type="Proteomes" id="UP001157133"/>
    </source>
</evidence>
<proteinExistence type="predicted"/>
<name>A0ABQ6H3Q7_9GAMM</name>
<comment type="caution">
    <text evidence="3">The sequence shown here is derived from an EMBL/GenBank/DDBJ whole genome shotgun (WGS) entry which is preliminary data.</text>
</comment>
<evidence type="ECO:0000259" key="2">
    <source>
        <dbReference type="Pfam" id="PF00144"/>
    </source>
</evidence>
<accession>A0ABQ6H3Q7</accession>
<dbReference type="Pfam" id="PF00144">
    <property type="entry name" value="Beta-lactamase"/>
    <property type="match status" value="1"/>
</dbReference>
<gene>
    <name evidence="3" type="ORF">theurythT_09040</name>
</gene>
<feature type="chain" id="PRO_5046972009" description="Beta-lactamase-related domain-containing protein" evidence="1">
    <location>
        <begin position="26"/>
        <end position="564"/>
    </location>
</feature>
<dbReference type="InterPro" id="IPR012338">
    <property type="entry name" value="Beta-lactam/transpept-like"/>
</dbReference>
<keyword evidence="1" id="KW-0732">Signal</keyword>